<dbReference type="PANTHER" id="PTHR31744">
    <property type="entry name" value="PROTEIN CUP-SHAPED COTYLEDON 2-RELATED"/>
    <property type="match status" value="1"/>
</dbReference>
<reference evidence="7" key="1">
    <citation type="journal article" date="2023" name="Science">
        <title>Elucidation of the pathway for biosynthesis of saponin adjuvants from the soapbark tree.</title>
        <authorList>
            <person name="Reed J."/>
            <person name="Orme A."/>
            <person name="El-Demerdash A."/>
            <person name="Owen C."/>
            <person name="Martin L.B.B."/>
            <person name="Misra R.C."/>
            <person name="Kikuchi S."/>
            <person name="Rejzek M."/>
            <person name="Martin A.C."/>
            <person name="Harkess A."/>
            <person name="Leebens-Mack J."/>
            <person name="Louveau T."/>
            <person name="Stephenson M.J."/>
            <person name="Osbourn A."/>
        </authorList>
    </citation>
    <scope>NUCLEOTIDE SEQUENCE</scope>
    <source>
        <strain evidence="7">S10</strain>
    </source>
</reference>
<feature type="compositionally biased region" description="Polar residues" evidence="5">
    <location>
        <begin position="218"/>
        <end position="235"/>
    </location>
</feature>
<evidence type="ECO:0000256" key="5">
    <source>
        <dbReference type="SAM" id="MobiDB-lite"/>
    </source>
</evidence>
<dbReference type="InterPro" id="IPR003441">
    <property type="entry name" value="NAC-dom"/>
</dbReference>
<dbReference type="SUPFAM" id="SSF101941">
    <property type="entry name" value="NAC domain"/>
    <property type="match status" value="1"/>
</dbReference>
<organism evidence="7 8">
    <name type="scientific">Quillaja saponaria</name>
    <name type="common">Soap bark tree</name>
    <dbReference type="NCBI Taxonomy" id="32244"/>
    <lineage>
        <taxon>Eukaryota</taxon>
        <taxon>Viridiplantae</taxon>
        <taxon>Streptophyta</taxon>
        <taxon>Embryophyta</taxon>
        <taxon>Tracheophyta</taxon>
        <taxon>Spermatophyta</taxon>
        <taxon>Magnoliopsida</taxon>
        <taxon>eudicotyledons</taxon>
        <taxon>Gunneridae</taxon>
        <taxon>Pentapetalae</taxon>
        <taxon>rosids</taxon>
        <taxon>fabids</taxon>
        <taxon>Fabales</taxon>
        <taxon>Quillajaceae</taxon>
        <taxon>Quillaja</taxon>
    </lineage>
</organism>
<evidence type="ECO:0000313" key="7">
    <source>
        <dbReference type="EMBL" id="KAJ7976157.1"/>
    </source>
</evidence>
<gene>
    <name evidence="7" type="ORF">O6P43_005974</name>
</gene>
<comment type="caution">
    <text evidence="7">The sequence shown here is derived from an EMBL/GenBank/DDBJ whole genome shotgun (WGS) entry which is preliminary data.</text>
</comment>
<evidence type="ECO:0000256" key="1">
    <source>
        <dbReference type="ARBA" id="ARBA00023015"/>
    </source>
</evidence>
<feature type="region of interest" description="Disordered" evidence="5">
    <location>
        <begin position="207"/>
        <end position="273"/>
    </location>
</feature>
<evidence type="ECO:0000256" key="2">
    <source>
        <dbReference type="ARBA" id="ARBA00023125"/>
    </source>
</evidence>
<keyword evidence="8" id="KW-1185">Reference proteome</keyword>
<dbReference type="Gene3D" id="2.170.150.80">
    <property type="entry name" value="NAC domain"/>
    <property type="match status" value="1"/>
</dbReference>
<dbReference type="GO" id="GO:0006355">
    <property type="term" value="P:regulation of DNA-templated transcription"/>
    <property type="evidence" value="ECO:0007669"/>
    <property type="project" value="InterPro"/>
</dbReference>
<proteinExistence type="predicted"/>
<feature type="domain" description="NAC" evidence="6">
    <location>
        <begin position="33"/>
        <end position="198"/>
    </location>
</feature>
<dbReference type="PROSITE" id="PS51005">
    <property type="entry name" value="NAC"/>
    <property type="match status" value="1"/>
</dbReference>
<accession>A0AAD7Q7B2</accession>
<dbReference type="Proteomes" id="UP001163823">
    <property type="component" value="Chromosome 3"/>
</dbReference>
<protein>
    <submittedName>
        <fullName evidence="7">NAC domain-containing protein</fullName>
    </submittedName>
</protein>
<keyword evidence="4" id="KW-0539">Nucleus</keyword>
<evidence type="ECO:0000259" key="6">
    <source>
        <dbReference type="PROSITE" id="PS51005"/>
    </source>
</evidence>
<keyword evidence="3" id="KW-0804">Transcription</keyword>
<dbReference type="GO" id="GO:0003677">
    <property type="term" value="F:DNA binding"/>
    <property type="evidence" value="ECO:0007669"/>
    <property type="project" value="UniProtKB-KW"/>
</dbReference>
<dbReference type="AlphaFoldDB" id="A0AAD7Q7B2"/>
<evidence type="ECO:0000256" key="4">
    <source>
        <dbReference type="ARBA" id="ARBA00023242"/>
    </source>
</evidence>
<keyword evidence="1" id="KW-0805">Transcription regulation</keyword>
<evidence type="ECO:0000256" key="3">
    <source>
        <dbReference type="ARBA" id="ARBA00023163"/>
    </source>
</evidence>
<dbReference type="PANTHER" id="PTHR31744:SF220">
    <property type="entry name" value="LOW QUALITY PROTEIN: NAC DOMAIN-CONTAINING PROTEIN 90-LIKE"/>
    <property type="match status" value="1"/>
</dbReference>
<feature type="compositionally biased region" description="Polar residues" evidence="5">
    <location>
        <begin position="246"/>
        <end position="257"/>
    </location>
</feature>
<name>A0AAD7Q7B2_QUISA</name>
<sequence length="292" mass="33621">MIHKEDLYMHICKIDQSEQRVKREKMENMNIMTPPGFRFFPTEEELVSFYLHNKLEGKREDLNQVMDRVIPVVDIYDYNPWDLPQISGELCHEDTKEWFFFIPRQESEARGRRPKRLTTTGYWKATGSPNHVYSSKNRIIAIKRTMVFYIGRAPSGTKTDWKMNEYKAIRGEASSSSSSTSAIPMLRQEFSLCRVYKNSKCFRAFDRRPPQGEEAGSIGTQQSHQGVVGSTSTSQPNPPIVEKVNIASSHESSNSGDQGHPYHDAGEGNNIDADLDEPILDWEQMDWFFGMH</sequence>
<dbReference type="KEGG" id="qsa:O6P43_005974"/>
<dbReference type="InterPro" id="IPR036093">
    <property type="entry name" value="NAC_dom_sf"/>
</dbReference>
<keyword evidence="2" id="KW-0238">DNA-binding</keyword>
<evidence type="ECO:0000313" key="8">
    <source>
        <dbReference type="Proteomes" id="UP001163823"/>
    </source>
</evidence>
<dbReference type="Pfam" id="PF02365">
    <property type="entry name" value="NAM"/>
    <property type="match status" value="1"/>
</dbReference>
<dbReference type="EMBL" id="JARAOO010000003">
    <property type="protein sequence ID" value="KAJ7976157.1"/>
    <property type="molecule type" value="Genomic_DNA"/>
</dbReference>